<name>A0A4R3TER2_9FIRM</name>
<dbReference type="SMART" id="SM00382">
    <property type="entry name" value="AAA"/>
    <property type="match status" value="1"/>
</dbReference>
<comment type="similarity">
    <text evidence="1">Belongs to the ABC transporter superfamily.</text>
</comment>
<evidence type="ECO:0000313" key="7">
    <source>
        <dbReference type="Proteomes" id="UP000295773"/>
    </source>
</evidence>
<dbReference type="PROSITE" id="PS50893">
    <property type="entry name" value="ABC_TRANSPORTER_2"/>
    <property type="match status" value="1"/>
</dbReference>
<reference evidence="6 7" key="1">
    <citation type="submission" date="2019-03" db="EMBL/GenBank/DDBJ databases">
        <title>Genomic Encyclopedia of Type Strains, Phase IV (KMG-IV): sequencing the most valuable type-strain genomes for metagenomic binning, comparative biology and taxonomic classification.</title>
        <authorList>
            <person name="Goeker M."/>
        </authorList>
    </citation>
    <scope>NUCLEOTIDE SEQUENCE [LARGE SCALE GENOMIC DNA]</scope>
    <source>
        <strain evidence="6 7">DSM 29481</strain>
    </source>
</reference>
<gene>
    <name evidence="6" type="ORF">EDD61_10978</name>
</gene>
<proteinExistence type="inferred from homology"/>
<keyword evidence="3" id="KW-0547">Nucleotide-binding</keyword>
<dbReference type="EMBL" id="SMBP01000009">
    <property type="protein sequence ID" value="TCU60040.1"/>
    <property type="molecule type" value="Genomic_DNA"/>
</dbReference>
<evidence type="ECO:0000256" key="4">
    <source>
        <dbReference type="ARBA" id="ARBA00022840"/>
    </source>
</evidence>
<dbReference type="AlphaFoldDB" id="A0A4R3TER2"/>
<evidence type="ECO:0000259" key="5">
    <source>
        <dbReference type="PROSITE" id="PS50893"/>
    </source>
</evidence>
<dbReference type="Pfam" id="PF00005">
    <property type="entry name" value="ABC_tran"/>
    <property type="match status" value="1"/>
</dbReference>
<keyword evidence="4 6" id="KW-0067">ATP-binding</keyword>
<dbReference type="RefSeq" id="WP_008979258.1">
    <property type="nucleotide sequence ID" value="NZ_DBGDHU010000026.1"/>
</dbReference>
<protein>
    <submittedName>
        <fullName evidence="6">ABC-2 type transport system ATP-binding protein</fullName>
    </submittedName>
</protein>
<organism evidence="6 7">
    <name type="scientific">Longicatena caecimuris</name>
    <dbReference type="NCBI Taxonomy" id="1796635"/>
    <lineage>
        <taxon>Bacteria</taxon>
        <taxon>Bacillati</taxon>
        <taxon>Bacillota</taxon>
        <taxon>Erysipelotrichia</taxon>
        <taxon>Erysipelotrichales</taxon>
        <taxon>Erysipelotrichaceae</taxon>
        <taxon>Longicatena</taxon>
    </lineage>
</organism>
<dbReference type="GO" id="GO:0005524">
    <property type="term" value="F:ATP binding"/>
    <property type="evidence" value="ECO:0007669"/>
    <property type="project" value="UniProtKB-KW"/>
</dbReference>
<evidence type="ECO:0000256" key="2">
    <source>
        <dbReference type="ARBA" id="ARBA00022448"/>
    </source>
</evidence>
<evidence type="ECO:0000256" key="3">
    <source>
        <dbReference type="ARBA" id="ARBA00022741"/>
    </source>
</evidence>
<dbReference type="Proteomes" id="UP000295773">
    <property type="component" value="Unassembled WGS sequence"/>
</dbReference>
<keyword evidence="2" id="KW-0813">Transport</keyword>
<dbReference type="PANTHER" id="PTHR43335">
    <property type="entry name" value="ABC TRANSPORTER, ATP-BINDING PROTEIN"/>
    <property type="match status" value="1"/>
</dbReference>
<comment type="caution">
    <text evidence="6">The sequence shown here is derived from an EMBL/GenBank/DDBJ whole genome shotgun (WGS) entry which is preliminary data.</text>
</comment>
<dbReference type="InterPro" id="IPR027417">
    <property type="entry name" value="P-loop_NTPase"/>
</dbReference>
<keyword evidence="7" id="KW-1185">Reference proteome</keyword>
<accession>A0A4R3TER2</accession>
<dbReference type="GO" id="GO:0016887">
    <property type="term" value="F:ATP hydrolysis activity"/>
    <property type="evidence" value="ECO:0007669"/>
    <property type="project" value="InterPro"/>
</dbReference>
<evidence type="ECO:0000313" key="6">
    <source>
        <dbReference type="EMBL" id="TCU60040.1"/>
    </source>
</evidence>
<dbReference type="Gene3D" id="3.40.50.300">
    <property type="entry name" value="P-loop containing nucleotide triphosphate hydrolases"/>
    <property type="match status" value="1"/>
</dbReference>
<dbReference type="PANTHER" id="PTHR43335:SF8">
    <property type="entry name" value="ABC TRANSPORTER, ATP-BINDING PROTEIN"/>
    <property type="match status" value="1"/>
</dbReference>
<dbReference type="InterPro" id="IPR003439">
    <property type="entry name" value="ABC_transporter-like_ATP-bd"/>
</dbReference>
<sequence>MEDIIVTKDLTKEYRGYKANHAISMCVKKGSIYGLIGRNGAGKTTFMRMLLGLSKPTKGEIQLFGKKGKEMNQERSRIGSIIETPAFITRLSAYDNLMLRADLLGLKDKKKAIHEALKKVGLYEKRGQKVKGFSLGMRQSLGIACAILGEPELLILDEPINGLDPIAIANVRKILLDLNKKGTTIIISSHILGEMEKVATCYGFIVEGKLVKEISEEEVKNNKVDLEKFFIKIAGGELDA</sequence>
<dbReference type="InterPro" id="IPR003593">
    <property type="entry name" value="AAA+_ATPase"/>
</dbReference>
<dbReference type="SUPFAM" id="SSF52540">
    <property type="entry name" value="P-loop containing nucleoside triphosphate hydrolases"/>
    <property type="match status" value="1"/>
</dbReference>
<feature type="domain" description="ABC transporter" evidence="5">
    <location>
        <begin position="5"/>
        <end position="232"/>
    </location>
</feature>
<evidence type="ECO:0000256" key="1">
    <source>
        <dbReference type="ARBA" id="ARBA00005417"/>
    </source>
</evidence>